<dbReference type="InterPro" id="IPR009241">
    <property type="entry name" value="HigB-like"/>
</dbReference>
<proteinExistence type="predicted"/>
<dbReference type="EMBL" id="JACIJH010000007">
    <property type="protein sequence ID" value="MBB5707090.1"/>
    <property type="molecule type" value="Genomic_DNA"/>
</dbReference>
<organism evidence="1 2">
    <name type="scientific">Sphingopyxis panaciterrulae</name>
    <dbReference type="NCBI Taxonomy" id="462372"/>
    <lineage>
        <taxon>Bacteria</taxon>
        <taxon>Pseudomonadati</taxon>
        <taxon>Pseudomonadota</taxon>
        <taxon>Alphaproteobacteria</taxon>
        <taxon>Sphingomonadales</taxon>
        <taxon>Sphingomonadaceae</taxon>
        <taxon>Sphingopyxis</taxon>
    </lineage>
</organism>
<accession>A0A7W9B6C4</accession>
<keyword evidence="2" id="KW-1185">Reference proteome</keyword>
<evidence type="ECO:0000313" key="2">
    <source>
        <dbReference type="Proteomes" id="UP000537161"/>
    </source>
</evidence>
<dbReference type="Proteomes" id="UP000537161">
    <property type="component" value="Unassembled WGS sequence"/>
</dbReference>
<dbReference type="PIRSF" id="PIRSF028744">
    <property type="entry name" value="Addict_mod_HI1419"/>
    <property type="match status" value="1"/>
</dbReference>
<dbReference type="AlphaFoldDB" id="A0A7W9B6C4"/>
<dbReference type="PANTHER" id="PTHR41791">
    <property type="entry name" value="SSL7039 PROTEIN"/>
    <property type="match status" value="1"/>
</dbReference>
<dbReference type="InterPro" id="IPR014056">
    <property type="entry name" value="TypeIITA-like_toxin_pred"/>
</dbReference>
<dbReference type="RefSeq" id="WP_184098614.1">
    <property type="nucleotide sequence ID" value="NZ_JACIJH010000007.1"/>
</dbReference>
<protein>
    <submittedName>
        <fullName evidence="1">Putative addiction module killer protein</fullName>
    </submittedName>
</protein>
<name>A0A7W9B6C4_9SPHN</name>
<comment type="caution">
    <text evidence="1">The sequence shown here is derived from an EMBL/GenBank/DDBJ whole genome shotgun (WGS) entry which is preliminary data.</text>
</comment>
<sequence>MIEIRRTDIFDQWMAGLRDVAARARILKRIGRLGAGNMGDAKPVGGGVSELRFTFGRGYRVYFTRRGDRILLLLCGGDKSSQGKDIARAKALAKEVE</sequence>
<reference evidence="1 2" key="1">
    <citation type="submission" date="2020-08" db="EMBL/GenBank/DDBJ databases">
        <title>Genomic Encyclopedia of Type Strains, Phase IV (KMG-IV): sequencing the most valuable type-strain genomes for metagenomic binning, comparative biology and taxonomic classification.</title>
        <authorList>
            <person name="Goeker M."/>
        </authorList>
    </citation>
    <scope>NUCLEOTIDE SEQUENCE [LARGE SCALE GENOMIC DNA]</scope>
    <source>
        <strain evidence="1 2">DSM 27163</strain>
    </source>
</reference>
<dbReference type="NCBIfam" id="TIGR02683">
    <property type="entry name" value="upstrm_HI1419"/>
    <property type="match status" value="1"/>
</dbReference>
<gene>
    <name evidence="1" type="ORF">FHR21_002452</name>
</gene>
<evidence type="ECO:0000313" key="1">
    <source>
        <dbReference type="EMBL" id="MBB5707090.1"/>
    </source>
</evidence>
<dbReference type="Pfam" id="PF05973">
    <property type="entry name" value="Gp49"/>
    <property type="match status" value="1"/>
</dbReference>
<dbReference type="PANTHER" id="PTHR41791:SF1">
    <property type="entry name" value="SSL7039 PROTEIN"/>
    <property type="match status" value="1"/>
</dbReference>